<dbReference type="InParanoid" id="A0A1J7JD90"/>
<dbReference type="InterPro" id="IPR042098">
    <property type="entry name" value="TauD-like_sf"/>
</dbReference>
<dbReference type="AlphaFoldDB" id="A0A1J7JD90"/>
<dbReference type="InterPro" id="IPR050411">
    <property type="entry name" value="AlphaKG_dependent_hydroxylases"/>
</dbReference>
<feature type="region of interest" description="Disordered" evidence="2">
    <location>
        <begin position="418"/>
        <end position="437"/>
    </location>
</feature>
<dbReference type="SUPFAM" id="SSF51197">
    <property type="entry name" value="Clavaminate synthase-like"/>
    <property type="match status" value="1"/>
</dbReference>
<accession>A0A1J7JD90</accession>
<dbReference type="OrthoDB" id="272271at2759"/>
<reference evidence="4 5" key="1">
    <citation type="submission" date="2016-10" db="EMBL/GenBank/DDBJ databases">
        <title>Draft genome sequence of Coniochaeta ligniaria NRRL30616, a lignocellulolytic fungus for bioabatement of inhibitors in plant biomass hydrolysates.</title>
        <authorList>
            <consortium name="DOE Joint Genome Institute"/>
            <person name="Jimenez D.J."/>
            <person name="Hector R.E."/>
            <person name="Riley R."/>
            <person name="Sun H."/>
            <person name="Grigoriev I.V."/>
            <person name="Van Elsas J.D."/>
            <person name="Nichols N.N."/>
        </authorList>
    </citation>
    <scope>NUCLEOTIDE SEQUENCE [LARGE SCALE GENOMIC DNA]</scope>
    <source>
        <strain evidence="4 5">NRRL 30616</strain>
    </source>
</reference>
<evidence type="ECO:0000256" key="1">
    <source>
        <dbReference type="ARBA" id="ARBA00023002"/>
    </source>
</evidence>
<sequence length="774" mass="85882">MPHALSTIAYDADHANFLARAKLVAAAKLGQASLPAGFPDKIESAMVWDGSSFKEEEWVIHLTSEHVAELDSAVRMFRGMHIPNGYLSPETFPLPTLGPLIRDEIAFDIYHGKGFAVLRGIPVHKYTEEENTVIHVGLASWLGRMRGLQDKDGNLVVRHIKDVAAVKPDIPIGTAQYTSDAQAFHTDFGDVVSLYCIDTSAHGGASHLASLGQIYNQLSQTRPDVLGVLASDWPFATFDQNAYTPRPVLFYHRNKLMMQYSRRLFTGYGDFCNDEIAKVLTVAQMDAMDSLEFVARKNRVSMKLQRGDVQWVNNLGVLHARDQYRDDHLHRRELQRLWVRNEELSWGIPKGLVGLWTRIFYTVHPQHQAFYPFEAQISKGSRQTLLQSASSNTNTTHLQGAEWARDLKGAEWNVGAKDGPPTLSGAEWSANKPQDSERTVKLIKGEQTAEPLEGREWTTAKLNSQKSDAVLRGHEWSVGDLKGAEWSVKKLDASEWSATIPKGNMGEMAAKLHGAEWAAKLKGNEWTAKLDGAEWAAKLKGNEWAAKLDGAEWAAKLKGNEWAARLDGAEWTAKLAKLKGNEWAAKLDGTEWTAETAELKGNEWTAKLRGDEWAAKLDGAEWTAKLRGSEWAAGKLKGAAGKLNGAEWAAKLKGDEWAAKLDGAEWTARKLNGAEWATKAPGKDEQIAKKLGGEEWSAKLNGSEWSARLKGAEWTTGRLNGVEWAANLKGTEWAAFPRGEVARNAERRNGAKGEEWSANNRWTSEEVGWRAARH</sequence>
<keyword evidence="1" id="KW-0560">Oxidoreductase</keyword>
<dbReference type="PANTHER" id="PTHR10696">
    <property type="entry name" value="GAMMA-BUTYROBETAINE HYDROXYLASE-RELATED"/>
    <property type="match status" value="1"/>
</dbReference>
<dbReference type="Pfam" id="PF02668">
    <property type="entry name" value="TauD"/>
    <property type="match status" value="1"/>
</dbReference>
<name>A0A1J7JD90_9PEZI</name>
<organism evidence="4 5">
    <name type="scientific">Coniochaeta ligniaria NRRL 30616</name>
    <dbReference type="NCBI Taxonomy" id="1408157"/>
    <lineage>
        <taxon>Eukaryota</taxon>
        <taxon>Fungi</taxon>
        <taxon>Dikarya</taxon>
        <taxon>Ascomycota</taxon>
        <taxon>Pezizomycotina</taxon>
        <taxon>Sordariomycetes</taxon>
        <taxon>Sordariomycetidae</taxon>
        <taxon>Coniochaetales</taxon>
        <taxon>Coniochaetaceae</taxon>
        <taxon>Coniochaeta</taxon>
    </lineage>
</organism>
<dbReference type="STRING" id="1408157.A0A1J7JD90"/>
<evidence type="ECO:0000259" key="3">
    <source>
        <dbReference type="Pfam" id="PF02668"/>
    </source>
</evidence>
<feature type="domain" description="TauD/TfdA-like" evidence="3">
    <location>
        <begin position="87"/>
        <end position="338"/>
    </location>
</feature>
<gene>
    <name evidence="4" type="ORF">CONLIGDRAFT_705578</name>
</gene>
<proteinExistence type="predicted"/>
<dbReference type="Gene3D" id="3.60.130.10">
    <property type="entry name" value="Clavaminate synthase-like"/>
    <property type="match status" value="1"/>
</dbReference>
<protein>
    <submittedName>
        <fullName evidence="4">Clavaminate synthase-like protein</fullName>
    </submittedName>
</protein>
<dbReference type="InterPro" id="IPR003819">
    <property type="entry name" value="TauD/TfdA-like"/>
</dbReference>
<evidence type="ECO:0000313" key="5">
    <source>
        <dbReference type="Proteomes" id="UP000182658"/>
    </source>
</evidence>
<evidence type="ECO:0000256" key="2">
    <source>
        <dbReference type="SAM" id="MobiDB-lite"/>
    </source>
</evidence>
<dbReference type="PANTHER" id="PTHR10696:SF54">
    <property type="entry name" value="FAMILY OXIDOREDUCTASE, PUTATIVE (AFU_ORTHOLOGUE AFUA_4G13850)-RELATED"/>
    <property type="match status" value="1"/>
</dbReference>
<dbReference type="GO" id="GO:0016491">
    <property type="term" value="F:oxidoreductase activity"/>
    <property type="evidence" value="ECO:0007669"/>
    <property type="project" value="UniProtKB-KW"/>
</dbReference>
<dbReference type="Proteomes" id="UP000182658">
    <property type="component" value="Unassembled WGS sequence"/>
</dbReference>
<dbReference type="EMBL" id="KV875099">
    <property type="protein sequence ID" value="OIW27688.1"/>
    <property type="molecule type" value="Genomic_DNA"/>
</dbReference>
<evidence type="ECO:0000313" key="4">
    <source>
        <dbReference type="EMBL" id="OIW27688.1"/>
    </source>
</evidence>
<keyword evidence="5" id="KW-1185">Reference proteome</keyword>